<name>A0ABS5AS92_9PSEU</name>
<proteinExistence type="inferred from homology"/>
<comment type="catalytic activity">
    <reaction evidence="3 4">
        <text>holo-[ACP] + malonyl-CoA = malonyl-[ACP] + CoA</text>
        <dbReference type="Rhea" id="RHEA:41792"/>
        <dbReference type="Rhea" id="RHEA-COMP:9623"/>
        <dbReference type="Rhea" id="RHEA-COMP:9685"/>
        <dbReference type="ChEBI" id="CHEBI:57287"/>
        <dbReference type="ChEBI" id="CHEBI:57384"/>
        <dbReference type="ChEBI" id="CHEBI:64479"/>
        <dbReference type="ChEBI" id="CHEBI:78449"/>
        <dbReference type="EC" id="2.3.1.39"/>
    </reaction>
</comment>
<evidence type="ECO:0000256" key="2">
    <source>
        <dbReference type="ARBA" id="ARBA00023315"/>
    </source>
</evidence>
<dbReference type="InterPro" id="IPR050858">
    <property type="entry name" value="Mal-CoA-ACP_Trans/PKS_FabD"/>
</dbReference>
<sequence>MTTALLFPGQGVQRPEASLELFRRWPDEVDQASTALGFDLVRLCHEADEAELARTRHTQPLTYLTSALAFRESGLVPEVVLGHSLGEFNALEAAGVFDLATGLELVRQRAVLTSDCPPGVMTAVQGLSAEVIGTALAEEGLYAVEIVNFNTPVQVVLAGPPEPMAAAEALVRRLNAVDVRRLRITGAFHSSHMHGPARRFAEVLAGVGLAAPRVPVVANRTARPHEPGRIGAVLAQHLTHPVRWHESVTWVTEHYPDVRFTQPGHSQVLVRMLAQIPATRHHARLAAGGSR</sequence>
<evidence type="ECO:0000313" key="7">
    <source>
        <dbReference type="Proteomes" id="UP001519363"/>
    </source>
</evidence>
<dbReference type="SUPFAM" id="SSF55048">
    <property type="entry name" value="Probable ACP-binding domain of malonyl-CoA ACP transacylase"/>
    <property type="match status" value="1"/>
</dbReference>
<dbReference type="PIRSF" id="PIRSF000446">
    <property type="entry name" value="Mct"/>
    <property type="match status" value="1"/>
</dbReference>
<accession>A0ABS5AS92</accession>
<evidence type="ECO:0000259" key="5">
    <source>
        <dbReference type="SMART" id="SM00827"/>
    </source>
</evidence>
<dbReference type="PANTHER" id="PTHR42681:SF1">
    <property type="entry name" value="MALONYL-COA-ACYL CARRIER PROTEIN TRANSACYLASE, MITOCHONDRIAL"/>
    <property type="match status" value="1"/>
</dbReference>
<dbReference type="Gene3D" id="3.40.366.10">
    <property type="entry name" value="Malonyl-Coenzyme A Acyl Carrier Protein, domain 2"/>
    <property type="match status" value="1"/>
</dbReference>
<gene>
    <name evidence="6" type="ORF">JOF53_008325</name>
</gene>
<feature type="domain" description="Malonyl-CoA:ACP transacylase (MAT)" evidence="5">
    <location>
        <begin position="6"/>
        <end position="289"/>
    </location>
</feature>
<dbReference type="EC" id="2.3.1.39" evidence="4"/>
<organism evidence="6 7">
    <name type="scientific">Crossiella equi</name>
    <dbReference type="NCBI Taxonomy" id="130796"/>
    <lineage>
        <taxon>Bacteria</taxon>
        <taxon>Bacillati</taxon>
        <taxon>Actinomycetota</taxon>
        <taxon>Actinomycetes</taxon>
        <taxon>Pseudonocardiales</taxon>
        <taxon>Pseudonocardiaceae</taxon>
        <taxon>Crossiella</taxon>
    </lineage>
</organism>
<dbReference type="SUPFAM" id="SSF52151">
    <property type="entry name" value="FabD/lysophospholipase-like"/>
    <property type="match status" value="1"/>
</dbReference>
<dbReference type="SMART" id="SM00827">
    <property type="entry name" value="PKS_AT"/>
    <property type="match status" value="1"/>
</dbReference>
<dbReference type="RefSeq" id="WP_086782847.1">
    <property type="nucleotide sequence ID" value="NZ_JAGIOO010000001.1"/>
</dbReference>
<dbReference type="Gene3D" id="3.30.70.250">
    <property type="entry name" value="Malonyl-CoA ACP transacylase, ACP-binding"/>
    <property type="match status" value="1"/>
</dbReference>
<dbReference type="Proteomes" id="UP001519363">
    <property type="component" value="Unassembled WGS sequence"/>
</dbReference>
<keyword evidence="7" id="KW-1185">Reference proteome</keyword>
<dbReference type="InterPro" id="IPR014043">
    <property type="entry name" value="Acyl_transferase_dom"/>
</dbReference>
<keyword evidence="1 4" id="KW-0808">Transferase</keyword>
<evidence type="ECO:0000256" key="3">
    <source>
        <dbReference type="ARBA" id="ARBA00048462"/>
    </source>
</evidence>
<evidence type="ECO:0000256" key="4">
    <source>
        <dbReference type="PIRNR" id="PIRNR000446"/>
    </source>
</evidence>
<dbReference type="EMBL" id="JAGIOO010000001">
    <property type="protein sequence ID" value="MBP2479453.1"/>
    <property type="molecule type" value="Genomic_DNA"/>
</dbReference>
<keyword evidence="2 4" id="KW-0012">Acyltransferase</keyword>
<protein>
    <recommendedName>
        <fullName evidence="4">Malonyl CoA-acyl carrier protein transacylase</fullName>
        <ecNumber evidence="4">2.3.1.39</ecNumber>
    </recommendedName>
</protein>
<comment type="caution">
    <text evidence="6">The sequence shown here is derived from an EMBL/GenBank/DDBJ whole genome shotgun (WGS) entry which is preliminary data.</text>
</comment>
<dbReference type="InterPro" id="IPR024925">
    <property type="entry name" value="Malonyl_CoA-ACP_transAc"/>
</dbReference>
<dbReference type="InterPro" id="IPR016036">
    <property type="entry name" value="Malonyl_transacylase_ACP-bd"/>
</dbReference>
<evidence type="ECO:0000313" key="6">
    <source>
        <dbReference type="EMBL" id="MBP2479453.1"/>
    </source>
</evidence>
<dbReference type="InterPro" id="IPR001227">
    <property type="entry name" value="Ac_transferase_dom_sf"/>
</dbReference>
<evidence type="ECO:0000256" key="1">
    <source>
        <dbReference type="ARBA" id="ARBA00022679"/>
    </source>
</evidence>
<comment type="similarity">
    <text evidence="4">Belongs to the fabD family.</text>
</comment>
<dbReference type="Pfam" id="PF00698">
    <property type="entry name" value="Acyl_transf_1"/>
    <property type="match status" value="1"/>
</dbReference>
<dbReference type="PANTHER" id="PTHR42681">
    <property type="entry name" value="MALONYL-COA-ACYL CARRIER PROTEIN TRANSACYLASE, MITOCHONDRIAL"/>
    <property type="match status" value="1"/>
</dbReference>
<reference evidence="6 7" key="1">
    <citation type="submission" date="2021-03" db="EMBL/GenBank/DDBJ databases">
        <title>Sequencing the genomes of 1000 actinobacteria strains.</title>
        <authorList>
            <person name="Klenk H.-P."/>
        </authorList>
    </citation>
    <scope>NUCLEOTIDE SEQUENCE [LARGE SCALE GENOMIC DNA]</scope>
    <source>
        <strain evidence="6 7">DSM 44580</strain>
    </source>
</reference>
<dbReference type="InterPro" id="IPR016035">
    <property type="entry name" value="Acyl_Trfase/lysoPLipase"/>
</dbReference>